<evidence type="ECO:0000256" key="10">
    <source>
        <dbReference type="ARBA" id="ARBA00023201"/>
    </source>
</evidence>
<sequence>MDFTLGPWDYVIIVVIMLISVSIGLFFRFTGSRQKSTDDFLMAGRNMTRFPVVFSLVATKLSGVLLIGEPADTFLFGTQRCVALVFVFVGSLVAAYVFLPVFYAVQAQTIYVYLEMRFGKQTRHFISIVCFIQMLLYLPVTLYAPALALDATTKLDLNTCFILMGVVSTSFSALGGMKAVMWADVFQLLCMFSCLLAVLAFSIQEAGGLGNVYGIAYEAGRLEFFNFDFDPTVRYTFWSSLAFGLQFGVMSICVNQSEMQRAFAIKKLENAQSAFLWSSVPSFLISVLTNTIGLVMFVIFRNCNPLSEKSGIGLGKGDQIVPYYIVSRMAGYPGLSGLCVGGILCGSISTMSSAVNAMSTVVIDDFLKPNVSEKTASKINFTFLAKLLVVGIGFVITCLPFLISFIKGVYEITTVLNATILAPVFSIYLLGMLTSTANQEGIFIGLACGFALTSWISVGSKMFGAPNRPTSLSTVGCPNSNLTSAFTFNETITYPSRNYTMGGFEKVSSPSTTFPLYNLSYLWIGFIGITTTLITGYLASFIISRFKKSSSVDPILLSPVSRLWIEHKDKIREQSLKQKTHDEKVQTEVTEESSL</sequence>
<dbReference type="InterPro" id="IPR001734">
    <property type="entry name" value="Na/solute_symporter"/>
</dbReference>
<dbReference type="PROSITE" id="PS50283">
    <property type="entry name" value="NA_SOLUT_SYMP_3"/>
    <property type="match status" value="1"/>
</dbReference>
<evidence type="ECO:0000256" key="12">
    <source>
        <dbReference type="SAM" id="MobiDB-lite"/>
    </source>
</evidence>
<dbReference type="AlphaFoldDB" id="A0AAV6VEE3"/>
<protein>
    <recommendedName>
        <fullName evidence="16">Sodium-dependent multivitamin transporter</fullName>
    </recommendedName>
</protein>
<dbReference type="NCBIfam" id="TIGR00813">
    <property type="entry name" value="sss"/>
    <property type="match status" value="1"/>
</dbReference>
<feature type="transmembrane region" description="Helical" evidence="13">
    <location>
        <begin position="442"/>
        <end position="463"/>
    </location>
</feature>
<keyword evidence="15" id="KW-1185">Reference proteome</keyword>
<dbReference type="InterPro" id="IPR038377">
    <property type="entry name" value="Na/Glc_symporter_sf"/>
</dbReference>
<dbReference type="Proteomes" id="UP000827092">
    <property type="component" value="Unassembled WGS sequence"/>
</dbReference>
<comment type="subcellular location">
    <subcellularLocation>
        <location evidence="1">Cell membrane</location>
        <topology evidence="1">Multi-pass membrane protein</topology>
    </subcellularLocation>
</comment>
<reference evidence="14 15" key="1">
    <citation type="journal article" date="2022" name="Nat. Ecol. Evol.">
        <title>A masculinizing supergene underlies an exaggerated male reproductive morph in a spider.</title>
        <authorList>
            <person name="Hendrickx F."/>
            <person name="De Corte Z."/>
            <person name="Sonet G."/>
            <person name="Van Belleghem S.M."/>
            <person name="Kostlbacher S."/>
            <person name="Vangestel C."/>
        </authorList>
    </citation>
    <scope>NUCLEOTIDE SEQUENCE [LARGE SCALE GENOMIC DNA]</scope>
    <source>
        <strain evidence="14">W744_W776</strain>
    </source>
</reference>
<dbReference type="EMBL" id="JAFNEN010000111">
    <property type="protein sequence ID" value="KAG8194013.1"/>
    <property type="molecule type" value="Genomic_DNA"/>
</dbReference>
<feature type="transmembrane region" description="Helical" evidence="13">
    <location>
        <begin position="155"/>
        <end position="174"/>
    </location>
</feature>
<name>A0AAV6VEE3_9ARAC</name>
<dbReference type="GO" id="GO:0015293">
    <property type="term" value="F:symporter activity"/>
    <property type="evidence" value="ECO:0007669"/>
    <property type="project" value="TreeGrafter"/>
</dbReference>
<evidence type="ECO:0000256" key="1">
    <source>
        <dbReference type="ARBA" id="ARBA00004651"/>
    </source>
</evidence>
<evidence type="ECO:0000313" key="15">
    <source>
        <dbReference type="Proteomes" id="UP000827092"/>
    </source>
</evidence>
<feature type="transmembrane region" description="Helical" evidence="13">
    <location>
        <begin position="83"/>
        <end position="105"/>
    </location>
</feature>
<organism evidence="14 15">
    <name type="scientific">Oedothorax gibbosus</name>
    <dbReference type="NCBI Taxonomy" id="931172"/>
    <lineage>
        <taxon>Eukaryota</taxon>
        <taxon>Metazoa</taxon>
        <taxon>Ecdysozoa</taxon>
        <taxon>Arthropoda</taxon>
        <taxon>Chelicerata</taxon>
        <taxon>Arachnida</taxon>
        <taxon>Araneae</taxon>
        <taxon>Araneomorphae</taxon>
        <taxon>Entelegynae</taxon>
        <taxon>Araneoidea</taxon>
        <taxon>Linyphiidae</taxon>
        <taxon>Erigoninae</taxon>
        <taxon>Oedothorax</taxon>
    </lineage>
</organism>
<keyword evidence="6 13" id="KW-1133">Transmembrane helix</keyword>
<evidence type="ECO:0008006" key="16">
    <source>
        <dbReference type="Google" id="ProtNLM"/>
    </source>
</evidence>
<dbReference type="GO" id="GO:0005886">
    <property type="term" value="C:plasma membrane"/>
    <property type="evidence" value="ECO:0007669"/>
    <property type="project" value="UniProtKB-SubCell"/>
</dbReference>
<keyword evidence="3" id="KW-0813">Transport</keyword>
<evidence type="ECO:0000256" key="8">
    <source>
        <dbReference type="ARBA" id="ARBA00023065"/>
    </source>
</evidence>
<keyword evidence="8" id="KW-0406">Ion transport</keyword>
<keyword evidence="7" id="KW-0915">Sodium</keyword>
<comment type="caution">
    <text evidence="14">The sequence shown here is derived from an EMBL/GenBank/DDBJ whole genome shotgun (WGS) entry which is preliminary data.</text>
</comment>
<evidence type="ECO:0000256" key="7">
    <source>
        <dbReference type="ARBA" id="ARBA00023053"/>
    </source>
</evidence>
<feature type="compositionally biased region" description="Basic and acidic residues" evidence="12">
    <location>
        <begin position="575"/>
        <end position="586"/>
    </location>
</feature>
<feature type="transmembrane region" description="Helical" evidence="13">
    <location>
        <begin position="275"/>
        <end position="300"/>
    </location>
</feature>
<accession>A0AAV6VEE3</accession>
<proteinExistence type="inferred from homology"/>
<evidence type="ECO:0000256" key="6">
    <source>
        <dbReference type="ARBA" id="ARBA00022989"/>
    </source>
</evidence>
<evidence type="ECO:0000256" key="3">
    <source>
        <dbReference type="ARBA" id="ARBA00022448"/>
    </source>
</evidence>
<dbReference type="PANTHER" id="PTHR42985:SF40">
    <property type="entry name" value="LD47995P-RELATED"/>
    <property type="match status" value="1"/>
</dbReference>
<feature type="transmembrane region" description="Helical" evidence="13">
    <location>
        <begin position="521"/>
        <end position="543"/>
    </location>
</feature>
<keyword evidence="4" id="KW-1003">Cell membrane</keyword>
<evidence type="ECO:0000256" key="5">
    <source>
        <dbReference type="ARBA" id="ARBA00022692"/>
    </source>
</evidence>
<evidence type="ECO:0000256" key="4">
    <source>
        <dbReference type="ARBA" id="ARBA00022475"/>
    </source>
</evidence>
<keyword evidence="10" id="KW-0739">Sodium transport</keyword>
<dbReference type="GO" id="GO:0006814">
    <property type="term" value="P:sodium ion transport"/>
    <property type="evidence" value="ECO:0007669"/>
    <property type="project" value="UniProtKB-KW"/>
</dbReference>
<keyword evidence="9 13" id="KW-0472">Membrane</keyword>
<evidence type="ECO:0000313" key="14">
    <source>
        <dbReference type="EMBL" id="KAG8194013.1"/>
    </source>
</evidence>
<comment type="similarity">
    <text evidence="2 11">Belongs to the sodium:solute symporter (SSF) (TC 2.A.21) family.</text>
</comment>
<feature type="transmembrane region" description="Helical" evidence="13">
    <location>
        <begin position="12"/>
        <end position="29"/>
    </location>
</feature>
<dbReference type="InterPro" id="IPR051163">
    <property type="entry name" value="Sodium:Solute_Symporter_SSF"/>
</dbReference>
<gene>
    <name evidence="14" type="ORF">JTE90_003614</name>
</gene>
<feature type="transmembrane region" description="Helical" evidence="13">
    <location>
        <begin position="335"/>
        <end position="363"/>
    </location>
</feature>
<keyword evidence="5 13" id="KW-0812">Transmembrane</keyword>
<feature type="region of interest" description="Disordered" evidence="12">
    <location>
        <begin position="575"/>
        <end position="595"/>
    </location>
</feature>
<evidence type="ECO:0000256" key="2">
    <source>
        <dbReference type="ARBA" id="ARBA00006434"/>
    </source>
</evidence>
<evidence type="ECO:0000256" key="11">
    <source>
        <dbReference type="RuleBase" id="RU362091"/>
    </source>
</evidence>
<feature type="transmembrane region" description="Helical" evidence="13">
    <location>
        <begin position="412"/>
        <end position="430"/>
    </location>
</feature>
<dbReference type="Pfam" id="PF00474">
    <property type="entry name" value="SSF"/>
    <property type="match status" value="1"/>
</dbReference>
<dbReference type="PANTHER" id="PTHR42985">
    <property type="entry name" value="SODIUM-COUPLED MONOCARBOXYLATE TRANSPORTER"/>
    <property type="match status" value="1"/>
</dbReference>
<dbReference type="Gene3D" id="1.20.1730.10">
    <property type="entry name" value="Sodium/glucose cotransporter"/>
    <property type="match status" value="1"/>
</dbReference>
<evidence type="ECO:0000256" key="9">
    <source>
        <dbReference type="ARBA" id="ARBA00023136"/>
    </source>
</evidence>
<feature type="transmembrane region" description="Helical" evidence="13">
    <location>
        <begin position="125"/>
        <end position="149"/>
    </location>
</feature>
<feature type="transmembrane region" description="Helical" evidence="13">
    <location>
        <begin position="235"/>
        <end position="254"/>
    </location>
</feature>
<feature type="transmembrane region" description="Helical" evidence="13">
    <location>
        <begin position="383"/>
        <end position="406"/>
    </location>
</feature>
<evidence type="ECO:0000256" key="13">
    <source>
        <dbReference type="SAM" id="Phobius"/>
    </source>
</evidence>
<feature type="transmembrane region" description="Helical" evidence="13">
    <location>
        <begin position="50"/>
        <end position="68"/>
    </location>
</feature>